<proteinExistence type="predicted"/>
<gene>
    <name evidence="2" type="ORF">KC01_LOCUS23324</name>
</gene>
<organism evidence="2 3">
    <name type="scientific">Knipowitschia caucasica</name>
    <name type="common">Caucasian dwarf goby</name>
    <name type="synonym">Pomatoschistus caucasicus</name>
    <dbReference type="NCBI Taxonomy" id="637954"/>
    <lineage>
        <taxon>Eukaryota</taxon>
        <taxon>Metazoa</taxon>
        <taxon>Chordata</taxon>
        <taxon>Craniata</taxon>
        <taxon>Vertebrata</taxon>
        <taxon>Euteleostomi</taxon>
        <taxon>Actinopterygii</taxon>
        <taxon>Neopterygii</taxon>
        <taxon>Teleostei</taxon>
        <taxon>Neoteleostei</taxon>
        <taxon>Acanthomorphata</taxon>
        <taxon>Gobiaria</taxon>
        <taxon>Gobiiformes</taxon>
        <taxon>Gobioidei</taxon>
        <taxon>Gobiidae</taxon>
        <taxon>Gobiinae</taxon>
        <taxon>Knipowitschia</taxon>
    </lineage>
</organism>
<dbReference type="EMBL" id="OZ035842">
    <property type="protein sequence ID" value="CAL1594350.1"/>
    <property type="molecule type" value="Genomic_DNA"/>
</dbReference>
<name>A0AAV2KWA2_KNICA</name>
<accession>A0AAV2KWA2</accession>
<sequence>MKKSEDHGGNPSDLLQTSYREKEKGPEITIADADVVQDGATGSHLDCKDRARAWWVFISLQTQEEVEEEEEEVELFLVLWFPRLSWTPLTGFQKREFTLGKSYGVLVTTVLHGLRDEPQNSTGRKNHSSPASFQSTASDFR</sequence>
<protein>
    <submittedName>
        <fullName evidence="2">Uncharacterized protein</fullName>
    </submittedName>
</protein>
<feature type="compositionally biased region" description="Polar residues" evidence="1">
    <location>
        <begin position="119"/>
        <end position="141"/>
    </location>
</feature>
<evidence type="ECO:0000313" key="3">
    <source>
        <dbReference type="Proteomes" id="UP001497482"/>
    </source>
</evidence>
<dbReference type="Proteomes" id="UP001497482">
    <property type="component" value="Chromosome 20"/>
</dbReference>
<keyword evidence="3" id="KW-1185">Reference proteome</keyword>
<evidence type="ECO:0000256" key="1">
    <source>
        <dbReference type="SAM" id="MobiDB-lite"/>
    </source>
</evidence>
<feature type="region of interest" description="Disordered" evidence="1">
    <location>
        <begin position="116"/>
        <end position="141"/>
    </location>
</feature>
<dbReference type="AlphaFoldDB" id="A0AAV2KWA2"/>
<feature type="region of interest" description="Disordered" evidence="1">
    <location>
        <begin position="1"/>
        <end position="21"/>
    </location>
</feature>
<reference evidence="2 3" key="1">
    <citation type="submission" date="2024-04" db="EMBL/GenBank/DDBJ databases">
        <authorList>
            <person name="Waldvogel A.-M."/>
            <person name="Schoenle A."/>
        </authorList>
    </citation>
    <scope>NUCLEOTIDE SEQUENCE [LARGE SCALE GENOMIC DNA]</scope>
</reference>
<evidence type="ECO:0000313" key="2">
    <source>
        <dbReference type="EMBL" id="CAL1594350.1"/>
    </source>
</evidence>